<dbReference type="InterPro" id="IPR050149">
    <property type="entry name" value="Collagen_superfamily"/>
</dbReference>
<gene>
    <name evidence="3" type="primary">LOC114445186</name>
</gene>
<dbReference type="Pfam" id="PF01391">
    <property type="entry name" value="Collagen"/>
    <property type="match status" value="1"/>
</dbReference>
<dbReference type="OrthoDB" id="8964710at2759"/>
<dbReference type="GO" id="GO:0030020">
    <property type="term" value="F:extracellular matrix structural constituent conferring tensile strength"/>
    <property type="evidence" value="ECO:0007669"/>
    <property type="project" value="TreeGrafter"/>
</dbReference>
<dbReference type="InParanoid" id="A0A6P7JK14"/>
<dbReference type="RefSeq" id="XP_028275946.1">
    <property type="nucleotide sequence ID" value="XM_028420145.1"/>
</dbReference>
<evidence type="ECO:0000313" key="2">
    <source>
        <dbReference type="Proteomes" id="UP000515145"/>
    </source>
</evidence>
<dbReference type="GO" id="GO:0005594">
    <property type="term" value="C:collagen type IX trimer"/>
    <property type="evidence" value="ECO:0007669"/>
    <property type="project" value="TreeGrafter"/>
</dbReference>
<dbReference type="Proteomes" id="UP000515145">
    <property type="component" value="Chromosome 13"/>
</dbReference>
<dbReference type="GO" id="GO:0005615">
    <property type="term" value="C:extracellular space"/>
    <property type="evidence" value="ECO:0007669"/>
    <property type="project" value="TreeGrafter"/>
</dbReference>
<dbReference type="InterPro" id="IPR008160">
    <property type="entry name" value="Collagen"/>
</dbReference>
<dbReference type="PANTHER" id="PTHR24023">
    <property type="entry name" value="COLLAGEN ALPHA"/>
    <property type="match status" value="1"/>
</dbReference>
<dbReference type="PANTHER" id="PTHR24023:SF1116">
    <property type="entry name" value="MACROPHAGE RECEPTOR WITH COLLAGENOUS STRUCTURE"/>
    <property type="match status" value="1"/>
</dbReference>
<sequence length="184" mass="18778">MLVSQGSLGAQGHLVCEARKVSRVQREDSLVFPAGQDIKGTTGPPGSQGEKGLNGDPGEVGLPGLSGPPGVPGSPGLPGLPGEKGQEGPSPVIPGPRGQKGDRGPPGIPGQKGIKLYAEGSKDLKSRRVPRGVACPHRSRRVLRGLGVSSEVSVSTGLAGSQGHMKIHRSAVEAAPHCFYTHTE</sequence>
<name>A0A6P7JK14_9TELE</name>
<accession>A0A6P7JK14</accession>
<reference evidence="3" key="1">
    <citation type="submission" date="2025-08" db="UniProtKB">
        <authorList>
            <consortium name="RefSeq"/>
        </authorList>
    </citation>
    <scope>IDENTIFICATION</scope>
</reference>
<dbReference type="GO" id="GO:0030198">
    <property type="term" value="P:extracellular matrix organization"/>
    <property type="evidence" value="ECO:0007669"/>
    <property type="project" value="TreeGrafter"/>
</dbReference>
<evidence type="ECO:0000313" key="3">
    <source>
        <dbReference type="RefSeq" id="XP_028275946.1"/>
    </source>
</evidence>
<keyword evidence="2" id="KW-1185">Reference proteome</keyword>
<protein>
    <submittedName>
        <fullName evidence="3">Collagen alpha-1(IX) chain-like</fullName>
    </submittedName>
</protein>
<organism evidence="2 3">
    <name type="scientific">Parambassis ranga</name>
    <name type="common">Indian glassy fish</name>
    <dbReference type="NCBI Taxonomy" id="210632"/>
    <lineage>
        <taxon>Eukaryota</taxon>
        <taxon>Metazoa</taxon>
        <taxon>Chordata</taxon>
        <taxon>Craniata</taxon>
        <taxon>Vertebrata</taxon>
        <taxon>Euteleostomi</taxon>
        <taxon>Actinopterygii</taxon>
        <taxon>Neopterygii</taxon>
        <taxon>Teleostei</taxon>
        <taxon>Neoteleostei</taxon>
        <taxon>Acanthomorphata</taxon>
        <taxon>Ovalentaria</taxon>
        <taxon>Ambassidae</taxon>
        <taxon>Parambassis</taxon>
    </lineage>
</organism>
<evidence type="ECO:0000256" key="1">
    <source>
        <dbReference type="SAM" id="MobiDB-lite"/>
    </source>
</evidence>
<dbReference type="AlphaFoldDB" id="A0A6P7JK14"/>
<dbReference type="GeneID" id="114445186"/>
<feature type="region of interest" description="Disordered" evidence="1">
    <location>
        <begin position="21"/>
        <end position="113"/>
    </location>
</feature>
<proteinExistence type="predicted"/>